<accession>A0A1Q6R5M7</accession>
<reference evidence="2 3" key="1">
    <citation type="journal article" date="2016" name="Nat. Biotechnol.">
        <title>Measurement of bacterial replication rates in microbial communities.</title>
        <authorList>
            <person name="Brown C.T."/>
            <person name="Olm M.R."/>
            <person name="Thomas B.C."/>
            <person name="Banfield J.F."/>
        </authorList>
    </citation>
    <scope>NUCLEOTIDE SEQUENCE [LARGE SCALE GENOMIC DNA]</scope>
    <source>
        <strain evidence="2">46_33</strain>
    </source>
</reference>
<protein>
    <submittedName>
        <fullName evidence="2">tRNA (Adenosine(37)-N6)-threonylcarbamoyltransferase complex dimerization subunit type 1 TsaB</fullName>
    </submittedName>
</protein>
<dbReference type="RefSeq" id="WP_293822812.1">
    <property type="nucleotide sequence ID" value="NZ_CAUEQP010000062.1"/>
</dbReference>
<evidence type="ECO:0000313" key="2">
    <source>
        <dbReference type="EMBL" id="OLA37663.1"/>
    </source>
</evidence>
<dbReference type="GO" id="GO:0005829">
    <property type="term" value="C:cytosol"/>
    <property type="evidence" value="ECO:0007669"/>
    <property type="project" value="TreeGrafter"/>
</dbReference>
<dbReference type="InterPro" id="IPR000905">
    <property type="entry name" value="Gcp-like_dom"/>
</dbReference>
<evidence type="ECO:0000313" key="3">
    <source>
        <dbReference type="Proteomes" id="UP000186777"/>
    </source>
</evidence>
<name>A0A1Q6R5M7_9FIRM</name>
<dbReference type="Gene3D" id="3.30.420.40">
    <property type="match status" value="2"/>
</dbReference>
<dbReference type="STRING" id="626940.BHW43_05480"/>
<feature type="domain" description="Gcp-like" evidence="1">
    <location>
        <begin position="33"/>
        <end position="171"/>
    </location>
</feature>
<dbReference type="PANTHER" id="PTHR11735">
    <property type="entry name" value="TRNA N6-ADENOSINE THREONYLCARBAMOYLTRANSFERASE"/>
    <property type="match status" value="1"/>
</dbReference>
<dbReference type="Pfam" id="PF00814">
    <property type="entry name" value="TsaD"/>
    <property type="match status" value="1"/>
</dbReference>
<dbReference type="CDD" id="cd24032">
    <property type="entry name" value="ASKHA_NBD_TsaB"/>
    <property type="match status" value="1"/>
</dbReference>
<proteinExistence type="predicted"/>
<dbReference type="EMBL" id="MNTG01000028">
    <property type="protein sequence ID" value="OLA37663.1"/>
    <property type="molecule type" value="Genomic_DNA"/>
</dbReference>
<keyword evidence="2" id="KW-0808">Transferase</keyword>
<sequence length="231" mass="25414">MLTLAIDTATKVCTIALCRDKEILAEYTINMGMTHSEGLLPQLDQLLQRTGVQKQDIELLAVSMGPGSFTGLRIGLATAEAMAYSWQCCLHGVDTLKAMAYNIQLEGRVLSPVLDAQKGNFYQALYEWRNGELVELAPVEVVSAEKALERIALQGTPALLLGECSKLAKNGLPDFISVAPEALRMPKGSSVALAALAEFDAENDKKIFGLEPYYIRRSEAEELWEKKHKQQ</sequence>
<dbReference type="SUPFAM" id="SSF53067">
    <property type="entry name" value="Actin-like ATPase domain"/>
    <property type="match status" value="2"/>
</dbReference>
<dbReference type="PANTHER" id="PTHR11735:SF11">
    <property type="entry name" value="TRNA THREONYLCARBAMOYLADENOSINE BIOSYNTHESIS PROTEIN TSAB"/>
    <property type="match status" value="1"/>
</dbReference>
<dbReference type="AlphaFoldDB" id="A0A1Q6R5M7"/>
<dbReference type="InterPro" id="IPR043129">
    <property type="entry name" value="ATPase_NBD"/>
</dbReference>
<organism evidence="2 3">
    <name type="scientific">Phascolarctobacterium succinatutens</name>
    <dbReference type="NCBI Taxonomy" id="626940"/>
    <lineage>
        <taxon>Bacteria</taxon>
        <taxon>Bacillati</taxon>
        <taxon>Bacillota</taxon>
        <taxon>Negativicutes</taxon>
        <taxon>Acidaminococcales</taxon>
        <taxon>Acidaminococcaceae</taxon>
        <taxon>Phascolarctobacterium</taxon>
    </lineage>
</organism>
<dbReference type="Proteomes" id="UP000186777">
    <property type="component" value="Unassembled WGS sequence"/>
</dbReference>
<dbReference type="GO" id="GO:0016740">
    <property type="term" value="F:transferase activity"/>
    <property type="evidence" value="ECO:0007669"/>
    <property type="project" value="UniProtKB-KW"/>
</dbReference>
<dbReference type="NCBIfam" id="TIGR03725">
    <property type="entry name" value="T6A_YeaZ"/>
    <property type="match status" value="1"/>
</dbReference>
<comment type="caution">
    <text evidence="2">The sequence shown here is derived from an EMBL/GenBank/DDBJ whole genome shotgun (WGS) entry which is preliminary data.</text>
</comment>
<gene>
    <name evidence="2" type="ORF">BHW43_05480</name>
</gene>
<dbReference type="InterPro" id="IPR022496">
    <property type="entry name" value="T6A_TsaB"/>
</dbReference>
<evidence type="ECO:0000259" key="1">
    <source>
        <dbReference type="Pfam" id="PF00814"/>
    </source>
</evidence>
<dbReference type="GO" id="GO:0002949">
    <property type="term" value="P:tRNA threonylcarbamoyladenosine modification"/>
    <property type="evidence" value="ECO:0007669"/>
    <property type="project" value="InterPro"/>
</dbReference>